<dbReference type="Pfam" id="PF18029">
    <property type="entry name" value="Glyoxalase_6"/>
    <property type="match status" value="2"/>
</dbReference>
<dbReference type="InterPro" id="IPR029068">
    <property type="entry name" value="Glyas_Bleomycin-R_OHBP_Dase"/>
</dbReference>
<dbReference type="Gene3D" id="3.10.180.10">
    <property type="entry name" value="2,3-Dihydroxybiphenyl 1,2-Dioxygenase, domain 1"/>
    <property type="match status" value="2"/>
</dbReference>
<dbReference type="Proteomes" id="UP001501094">
    <property type="component" value="Unassembled WGS sequence"/>
</dbReference>
<dbReference type="CDD" id="cd06587">
    <property type="entry name" value="VOC"/>
    <property type="match status" value="2"/>
</dbReference>
<accession>A0ABN2NDR7</accession>
<gene>
    <name evidence="2" type="ORF">GCM10009751_21070</name>
</gene>
<evidence type="ECO:0000313" key="2">
    <source>
        <dbReference type="EMBL" id="GAA1863079.1"/>
    </source>
</evidence>
<dbReference type="SUPFAM" id="SSF54593">
    <property type="entry name" value="Glyoxalase/Bleomycin resistance protein/Dihydroxybiphenyl dioxygenase"/>
    <property type="match status" value="2"/>
</dbReference>
<dbReference type="InterPro" id="IPR037523">
    <property type="entry name" value="VOC_core"/>
</dbReference>
<dbReference type="PROSITE" id="PS51819">
    <property type="entry name" value="VOC"/>
    <property type="match status" value="2"/>
</dbReference>
<keyword evidence="3" id="KW-1185">Reference proteome</keyword>
<dbReference type="InterPro" id="IPR041581">
    <property type="entry name" value="Glyoxalase_6"/>
</dbReference>
<reference evidence="2 3" key="1">
    <citation type="journal article" date="2019" name="Int. J. Syst. Evol. Microbiol.">
        <title>The Global Catalogue of Microorganisms (GCM) 10K type strain sequencing project: providing services to taxonomists for standard genome sequencing and annotation.</title>
        <authorList>
            <consortium name="The Broad Institute Genomics Platform"/>
            <consortium name="The Broad Institute Genome Sequencing Center for Infectious Disease"/>
            <person name="Wu L."/>
            <person name="Ma J."/>
        </authorList>
    </citation>
    <scope>NUCLEOTIDE SEQUENCE [LARGE SCALE GENOMIC DNA]</scope>
    <source>
        <strain evidence="2 3">JCM 14326</strain>
    </source>
</reference>
<sequence length="246" mass="26557">MTETQQPGIARMGSFVLDVPDPAASARFWNGITGGETTSADDDWVSTRTPDGWHLNFQLAPDLVPAQWPGQEHPQQVHLDLKAPDVPGASARAVEQGATVLAEEERWTTLADPSGHPFDLCVTDGADTTVVGVNFDVPDAHEAVQFWAALIGEPVAYDQDGMGMTGGDRPILFQQVENYNPPAWPDPARPQQGHLDVYVDDLDVAEEATLALGATRLHHPGETGEEDFRVFADPAGHPFCLCQAKS</sequence>
<feature type="domain" description="VOC" evidence="1">
    <location>
        <begin position="129"/>
        <end position="244"/>
    </location>
</feature>
<feature type="domain" description="VOC" evidence="1">
    <location>
        <begin position="11"/>
        <end position="135"/>
    </location>
</feature>
<comment type="caution">
    <text evidence="2">The sequence shown here is derived from an EMBL/GenBank/DDBJ whole genome shotgun (WGS) entry which is preliminary data.</text>
</comment>
<proteinExistence type="predicted"/>
<protein>
    <recommendedName>
        <fullName evidence="1">VOC domain-containing protein</fullName>
    </recommendedName>
</protein>
<organism evidence="2 3">
    <name type="scientific">Myceligenerans crystallogenes</name>
    <dbReference type="NCBI Taxonomy" id="316335"/>
    <lineage>
        <taxon>Bacteria</taxon>
        <taxon>Bacillati</taxon>
        <taxon>Actinomycetota</taxon>
        <taxon>Actinomycetes</taxon>
        <taxon>Micrococcales</taxon>
        <taxon>Promicromonosporaceae</taxon>
        <taxon>Myceligenerans</taxon>
    </lineage>
</organism>
<dbReference type="PANTHER" id="PTHR35908">
    <property type="entry name" value="HYPOTHETICAL FUSION PROTEIN"/>
    <property type="match status" value="1"/>
</dbReference>
<dbReference type="RefSeq" id="WP_344102440.1">
    <property type="nucleotide sequence ID" value="NZ_BAAANL010000004.1"/>
</dbReference>
<name>A0ABN2NDR7_9MICO</name>
<evidence type="ECO:0000259" key="1">
    <source>
        <dbReference type="PROSITE" id="PS51819"/>
    </source>
</evidence>
<dbReference type="EMBL" id="BAAANL010000004">
    <property type="protein sequence ID" value="GAA1863079.1"/>
    <property type="molecule type" value="Genomic_DNA"/>
</dbReference>
<dbReference type="PANTHER" id="PTHR35908:SF1">
    <property type="entry name" value="CONSERVED PROTEIN"/>
    <property type="match status" value="1"/>
</dbReference>
<evidence type="ECO:0000313" key="3">
    <source>
        <dbReference type="Proteomes" id="UP001501094"/>
    </source>
</evidence>